<dbReference type="EMBL" id="JAYMYQ010000005">
    <property type="protein sequence ID" value="KAK7328828.1"/>
    <property type="molecule type" value="Genomic_DNA"/>
</dbReference>
<accession>A0AAN9L6V9</accession>
<comment type="caution">
    <text evidence="3">The sequence shown here is derived from an EMBL/GenBank/DDBJ whole genome shotgun (WGS) entry which is preliminary data.</text>
</comment>
<dbReference type="Proteomes" id="UP001367508">
    <property type="component" value="Unassembled WGS sequence"/>
</dbReference>
<feature type="transmembrane region" description="Helical" evidence="2">
    <location>
        <begin position="123"/>
        <end position="143"/>
    </location>
</feature>
<organism evidence="3 4">
    <name type="scientific">Canavalia gladiata</name>
    <name type="common">Sword bean</name>
    <name type="synonym">Dolichos gladiatus</name>
    <dbReference type="NCBI Taxonomy" id="3824"/>
    <lineage>
        <taxon>Eukaryota</taxon>
        <taxon>Viridiplantae</taxon>
        <taxon>Streptophyta</taxon>
        <taxon>Embryophyta</taxon>
        <taxon>Tracheophyta</taxon>
        <taxon>Spermatophyta</taxon>
        <taxon>Magnoliopsida</taxon>
        <taxon>eudicotyledons</taxon>
        <taxon>Gunneridae</taxon>
        <taxon>Pentapetalae</taxon>
        <taxon>rosids</taxon>
        <taxon>fabids</taxon>
        <taxon>Fabales</taxon>
        <taxon>Fabaceae</taxon>
        <taxon>Papilionoideae</taxon>
        <taxon>50 kb inversion clade</taxon>
        <taxon>NPAAA clade</taxon>
        <taxon>indigoferoid/millettioid clade</taxon>
        <taxon>Phaseoleae</taxon>
        <taxon>Canavalia</taxon>
    </lineage>
</organism>
<protein>
    <submittedName>
        <fullName evidence="3">Uncharacterized protein</fullName>
    </submittedName>
</protein>
<keyword evidence="2" id="KW-0472">Membrane</keyword>
<evidence type="ECO:0000256" key="1">
    <source>
        <dbReference type="SAM" id="MobiDB-lite"/>
    </source>
</evidence>
<keyword evidence="2" id="KW-1133">Transmembrane helix</keyword>
<evidence type="ECO:0000313" key="4">
    <source>
        <dbReference type="Proteomes" id="UP001367508"/>
    </source>
</evidence>
<keyword evidence="4" id="KW-1185">Reference proteome</keyword>
<name>A0AAN9L6V9_CANGL</name>
<dbReference type="AlphaFoldDB" id="A0AAN9L6V9"/>
<reference evidence="3 4" key="1">
    <citation type="submission" date="2024-01" db="EMBL/GenBank/DDBJ databases">
        <title>The genomes of 5 underutilized Papilionoideae crops provide insights into root nodulation and disease resistanc.</title>
        <authorList>
            <person name="Jiang F."/>
        </authorList>
    </citation>
    <scope>NUCLEOTIDE SEQUENCE [LARGE SCALE GENOMIC DNA]</scope>
    <source>
        <strain evidence="3">LVBAO_FW01</strain>
        <tissue evidence="3">Leaves</tissue>
    </source>
</reference>
<evidence type="ECO:0000313" key="3">
    <source>
        <dbReference type="EMBL" id="KAK7328828.1"/>
    </source>
</evidence>
<proteinExistence type="predicted"/>
<gene>
    <name evidence="3" type="ORF">VNO77_22952</name>
</gene>
<evidence type="ECO:0000256" key="2">
    <source>
        <dbReference type="SAM" id="Phobius"/>
    </source>
</evidence>
<sequence length="281" mass="32517">MLDIHLQGNLESSSLMFFSSKLCLYKERIVLVDSTCGFFGTTLALEQRVWNSQFKGMLGNPWPATGLTIGIGLPKLAYYYQTEIRFRQHRPEMIKEGAIAGCSPLSLHWLLYRGNFPTDFECIIYGIFAILLQFLILLNVFVLEPKGLGSYLTNDLLPMNNASYMACLKNSSKSQKTSRRKYKSIRELLTDIEIMQTLVNQREKSGVASESNQRNLEGAQRNQENREEHQILCREDPLKEIFQEPRKTFPSQVSIMQVGKWRFLPLSLFLSPFEEREKRRK</sequence>
<keyword evidence="2" id="KW-0812">Transmembrane</keyword>
<feature type="region of interest" description="Disordered" evidence="1">
    <location>
        <begin position="204"/>
        <end position="228"/>
    </location>
</feature>